<evidence type="ECO:0000256" key="1">
    <source>
        <dbReference type="SAM" id="MobiDB-lite"/>
    </source>
</evidence>
<sequence>MNAMSSLIDAIRAAVLPGSTTDVLMIENEGETGAKAPPSDPPPFAAQPTTGGDMTVQQSQSGPASAAAGTIAAVVTAASSGDSGFTAAMGRINTIVSADGIKGDAGRLNAAIELATASPQMTAEAVIAFVSANVPAAQAVSAKAGEGDAGSAKSYEQQRLAAANLAMPAGASSAAKASPKINRDAIFAARRNQTKGE</sequence>
<evidence type="ECO:0000313" key="2">
    <source>
        <dbReference type="EMBL" id="CUX40537.1"/>
    </source>
</evidence>
<gene>
    <name evidence="2" type="ORF">AGR7C_Lc100038</name>
</gene>
<dbReference type="EMBL" id="FBWG01000028">
    <property type="protein sequence ID" value="CUX40537.1"/>
    <property type="molecule type" value="Genomic_DNA"/>
</dbReference>
<dbReference type="Proteomes" id="UP000191987">
    <property type="component" value="Unassembled WGS sequence"/>
</dbReference>
<name>A0A1S7QQJ9_9HYPH</name>
<feature type="region of interest" description="Disordered" evidence="1">
    <location>
        <begin position="31"/>
        <end position="62"/>
    </location>
</feature>
<accession>A0A1S7QQJ9</accession>
<dbReference type="AlphaFoldDB" id="A0A1S7QQJ9"/>
<organism evidence="2 3">
    <name type="scientific">Agrobacterium deltaense Zutra 3/1</name>
    <dbReference type="NCBI Taxonomy" id="1183427"/>
    <lineage>
        <taxon>Bacteria</taxon>
        <taxon>Pseudomonadati</taxon>
        <taxon>Pseudomonadota</taxon>
        <taxon>Alphaproteobacteria</taxon>
        <taxon>Hyphomicrobiales</taxon>
        <taxon>Rhizobiaceae</taxon>
        <taxon>Rhizobium/Agrobacterium group</taxon>
        <taxon>Agrobacterium</taxon>
    </lineage>
</organism>
<evidence type="ECO:0000313" key="3">
    <source>
        <dbReference type="Proteomes" id="UP000191987"/>
    </source>
</evidence>
<reference evidence="2 3" key="1">
    <citation type="submission" date="2016-01" db="EMBL/GenBank/DDBJ databases">
        <authorList>
            <person name="Oliw E.H."/>
        </authorList>
    </citation>
    <scope>NUCLEOTIDE SEQUENCE [LARGE SCALE GENOMIC DNA]</scope>
    <source>
        <strain evidence="2 3">Zutra 3-1</strain>
    </source>
</reference>
<proteinExistence type="predicted"/>
<protein>
    <submittedName>
        <fullName evidence="2">Lytic murein transglycosylase</fullName>
    </submittedName>
</protein>